<proteinExistence type="predicted"/>
<dbReference type="KEGG" id="vpn:A21D_00516"/>
<keyword evidence="1" id="KW-0732">Signal</keyword>
<dbReference type="PROSITE" id="PS51257">
    <property type="entry name" value="PROKAR_LIPOPROTEIN"/>
    <property type="match status" value="1"/>
</dbReference>
<dbReference type="AlphaFoldDB" id="A0A2K9IV22"/>
<keyword evidence="2" id="KW-0449">Lipoprotein</keyword>
<name>A0A2K9IV22_9BACI</name>
<accession>A0A2K9IV22</accession>
<gene>
    <name evidence="2" type="primary">yvcA_1</name>
    <name evidence="2" type="ORF">A21D_00516</name>
</gene>
<evidence type="ECO:0000256" key="1">
    <source>
        <dbReference type="SAM" id="SignalP"/>
    </source>
</evidence>
<sequence>MKKQRYIFLLLLFLIFLGGCQMASEKTKKPSEMNPEDLPDVRAFQDEFTRRFLQSTEETKPGYYPFLSGTGKYEMDFPEGGIIDKRAYSLEEKRFEAIAISDKENSSLIKVTHYSFIDSPSSAMDTLEKRLNMELNFAKKEMKSHDIYTAPFQYDEGTYGYVASLISKEKKGEIQIVYSAECNKNKTHCIKTKKRNKKE</sequence>
<dbReference type="EMBL" id="CP018622">
    <property type="protein sequence ID" value="AUJ23629.1"/>
    <property type="molecule type" value="Genomic_DNA"/>
</dbReference>
<reference evidence="3" key="1">
    <citation type="submission" date="2016-11" db="EMBL/GenBank/DDBJ databases">
        <title>Complete genome sequence of Virgibacillus pantothenticus 21D, a halophilic bacterium isolated from the deep hypersaline anoxic basin Discovery in the Mediterranean Sea.</title>
        <authorList>
            <person name="Zeaiter Z."/>
            <person name="Booth J.M."/>
            <person name="Prosdocimi E.M."/>
            <person name="Mapelli F."/>
            <person name="Fusi M."/>
            <person name="Daffonchio D."/>
            <person name="Borin S."/>
            <person name="Crotti E."/>
        </authorList>
    </citation>
    <scope>NUCLEOTIDE SEQUENCE [LARGE SCALE GENOMIC DNA]</scope>
    <source>
        <strain evidence="3">21D</strain>
    </source>
</reference>
<dbReference type="Proteomes" id="UP000234237">
    <property type="component" value="Chromosome"/>
</dbReference>
<organism evidence="2 3">
    <name type="scientific">Virgibacillus dokdonensis</name>
    <dbReference type="NCBI Taxonomy" id="302167"/>
    <lineage>
        <taxon>Bacteria</taxon>
        <taxon>Bacillati</taxon>
        <taxon>Bacillota</taxon>
        <taxon>Bacilli</taxon>
        <taxon>Bacillales</taxon>
        <taxon>Bacillaceae</taxon>
        <taxon>Virgibacillus</taxon>
    </lineage>
</organism>
<evidence type="ECO:0000313" key="2">
    <source>
        <dbReference type="EMBL" id="AUJ23629.1"/>
    </source>
</evidence>
<protein>
    <submittedName>
        <fullName evidence="2">Lipoprotein YvcA</fullName>
    </submittedName>
</protein>
<evidence type="ECO:0000313" key="3">
    <source>
        <dbReference type="Proteomes" id="UP000234237"/>
    </source>
</evidence>
<feature type="chain" id="PRO_5039589696" evidence="1">
    <location>
        <begin position="24"/>
        <end position="199"/>
    </location>
</feature>
<feature type="signal peptide" evidence="1">
    <location>
        <begin position="1"/>
        <end position="23"/>
    </location>
</feature>